<evidence type="ECO:0000313" key="2">
    <source>
        <dbReference type="WBParaSite" id="TMUE_3000014085.1"/>
    </source>
</evidence>
<dbReference type="WBParaSite" id="TMUE_3000014085.1">
    <property type="protein sequence ID" value="TMUE_3000014085.1"/>
    <property type="gene ID" value="WBGene00302125"/>
</dbReference>
<keyword evidence="1" id="KW-1185">Reference proteome</keyword>
<dbReference type="AlphaFoldDB" id="A0A5S6R3K7"/>
<protein>
    <submittedName>
        <fullName evidence="2">Secreted protein</fullName>
    </submittedName>
</protein>
<accession>A0A5S6R3K7</accession>
<organism evidence="1 2">
    <name type="scientific">Trichuris muris</name>
    <name type="common">Mouse whipworm</name>
    <dbReference type="NCBI Taxonomy" id="70415"/>
    <lineage>
        <taxon>Eukaryota</taxon>
        <taxon>Metazoa</taxon>
        <taxon>Ecdysozoa</taxon>
        <taxon>Nematoda</taxon>
        <taxon>Enoplea</taxon>
        <taxon>Dorylaimia</taxon>
        <taxon>Trichinellida</taxon>
        <taxon>Trichuridae</taxon>
        <taxon>Trichuris</taxon>
    </lineage>
</organism>
<evidence type="ECO:0000313" key="1">
    <source>
        <dbReference type="Proteomes" id="UP000046395"/>
    </source>
</evidence>
<sequence>MQYMHFVAASTFRCTLRYRHVCIFFGHCHRFLPARSVNFQSYAIRHFRRPEFRKRILSAMTMGRKC</sequence>
<reference evidence="2" key="1">
    <citation type="submission" date="2019-12" db="UniProtKB">
        <authorList>
            <consortium name="WormBaseParasite"/>
        </authorList>
    </citation>
    <scope>IDENTIFICATION</scope>
</reference>
<dbReference type="Proteomes" id="UP000046395">
    <property type="component" value="Unassembled WGS sequence"/>
</dbReference>
<name>A0A5S6R3K7_TRIMR</name>
<proteinExistence type="predicted"/>